<evidence type="ECO:0000256" key="4">
    <source>
        <dbReference type="ARBA" id="ARBA00023295"/>
    </source>
</evidence>
<keyword evidence="4 6" id="KW-0326">Glycosidase</keyword>
<feature type="domain" description="Glycoside hydrolase family 9" evidence="8">
    <location>
        <begin position="94"/>
        <end position="532"/>
    </location>
</feature>
<dbReference type="EC" id="3.2.1.4" evidence="7"/>
<dbReference type="GO" id="GO:0008810">
    <property type="term" value="F:cellulase activity"/>
    <property type="evidence" value="ECO:0007669"/>
    <property type="project" value="UniProtKB-EC"/>
</dbReference>
<protein>
    <recommendedName>
        <fullName evidence="7">Endoglucanase</fullName>
        <ecNumber evidence="7">3.2.1.4</ecNumber>
    </recommendedName>
</protein>
<dbReference type="PANTHER" id="PTHR22298">
    <property type="entry name" value="ENDO-1,4-BETA-GLUCANASE"/>
    <property type="match status" value="1"/>
</dbReference>
<keyword evidence="7" id="KW-0136">Cellulose degradation</keyword>
<evidence type="ECO:0000259" key="9">
    <source>
        <dbReference type="Pfam" id="PF02927"/>
    </source>
</evidence>
<dbReference type="CDD" id="cd02850">
    <property type="entry name" value="E_set_Cellulase_N"/>
    <property type="match status" value="1"/>
</dbReference>
<evidence type="ECO:0000259" key="8">
    <source>
        <dbReference type="Pfam" id="PF00759"/>
    </source>
</evidence>
<dbReference type="RefSeq" id="WP_129077803.1">
    <property type="nucleotide sequence ID" value="NZ_QOUX01000027.1"/>
</dbReference>
<feature type="domain" description="Cellulase Ig-like" evidence="9">
    <location>
        <begin position="6"/>
        <end position="81"/>
    </location>
</feature>
<dbReference type="Pfam" id="PF00759">
    <property type="entry name" value="Glyco_hydro_9"/>
    <property type="match status" value="1"/>
</dbReference>
<dbReference type="OrthoDB" id="9758662at2"/>
<feature type="active site" evidence="6">
    <location>
        <position position="520"/>
    </location>
</feature>
<dbReference type="Gene3D" id="1.50.10.10">
    <property type="match status" value="1"/>
</dbReference>
<comment type="catalytic activity">
    <reaction evidence="7">
        <text>Endohydrolysis of (1-&gt;4)-beta-D-glucosidic linkages in cellulose, lichenin and cereal beta-D-glucans.</text>
        <dbReference type="EC" id="3.2.1.4"/>
    </reaction>
</comment>
<dbReference type="AlphaFoldDB" id="A0A4Q0VTX3"/>
<dbReference type="SUPFAM" id="SSF81296">
    <property type="entry name" value="E set domains"/>
    <property type="match status" value="1"/>
</dbReference>
<dbReference type="InterPro" id="IPR013783">
    <property type="entry name" value="Ig-like_fold"/>
</dbReference>
<evidence type="ECO:0000313" key="10">
    <source>
        <dbReference type="EMBL" id="RXJ02090.1"/>
    </source>
</evidence>
<dbReference type="Gene3D" id="2.60.40.10">
    <property type="entry name" value="Immunoglobulins"/>
    <property type="match status" value="1"/>
</dbReference>
<evidence type="ECO:0000256" key="5">
    <source>
        <dbReference type="ARBA" id="ARBA00023326"/>
    </source>
</evidence>
<gene>
    <name evidence="10" type="ORF">DS745_08350</name>
</gene>
<dbReference type="SUPFAM" id="SSF48208">
    <property type="entry name" value="Six-hairpin glycosidases"/>
    <property type="match status" value="1"/>
</dbReference>
<dbReference type="GO" id="GO:0030245">
    <property type="term" value="P:cellulose catabolic process"/>
    <property type="evidence" value="ECO:0007669"/>
    <property type="project" value="UniProtKB-KW"/>
</dbReference>
<evidence type="ECO:0000313" key="11">
    <source>
        <dbReference type="Proteomes" id="UP000290649"/>
    </source>
</evidence>
<dbReference type="InterPro" id="IPR004197">
    <property type="entry name" value="Cellulase_Ig-like"/>
</dbReference>
<feature type="active site" evidence="6">
    <location>
        <position position="511"/>
    </location>
</feature>
<sequence length="537" mass="60311">MIEKISIKVNQVGYPLHERKAAVFVNYQGSFEVIEEESGKVVYSFETGPLVSDRISGSTVSYGEFSRLTQTGRYYIRANEEFSSRFEVKEKPFDELHQSLLKAFYFYRCGADLPEEFAGEWTHKACHTKPGIVYSEPSRKLDCNGGWHDAGDYGKYVVPGAKAVADLFLAYELFPTAFQNAIPIPETDNKTPDVLLECRYELEWLLKMQDTHTGGVFHKLTTLEFPGLDVMPENDLGDLYLSPISATATGCFAAIMAHAARVYQSYDQVFANRCLEAALLSWGWLQANPKVSGFNNPKEIVTGEYGDEVDIDERYWAAAELYRTTGQDQFHQEFLMLAKENFPKYSLGWADVGGYGTIAYLLHEIENGNCEVYQELAEGLLKHADELVKKSNNDGYFISLQENEYIWGSNMEVMNNGMILLIAELVSGKSSYSSCALDHVHYLLGRNVLDISYVTGHGSKRVLHPHHRPSVGDHVADPIPGLVIGGPNSGLQDECAKEHLKGMPPARCFIDHQDSYSTNEVTIYWNSPAVFVVSRWV</sequence>
<evidence type="ECO:0000256" key="2">
    <source>
        <dbReference type="ARBA" id="ARBA00022801"/>
    </source>
</evidence>
<dbReference type="EMBL" id="QOUX01000027">
    <property type="protein sequence ID" value="RXJ02090.1"/>
    <property type="molecule type" value="Genomic_DNA"/>
</dbReference>
<keyword evidence="2 6" id="KW-0378">Hydrolase</keyword>
<proteinExistence type="inferred from homology"/>
<keyword evidence="11" id="KW-1185">Reference proteome</keyword>
<name>A0A4Q0VTX3_9BACI</name>
<accession>A0A4Q0VTX3</accession>
<keyword evidence="3 6" id="KW-0119">Carbohydrate metabolism</keyword>
<evidence type="ECO:0000256" key="1">
    <source>
        <dbReference type="ARBA" id="ARBA00007072"/>
    </source>
</evidence>
<evidence type="ECO:0000256" key="6">
    <source>
        <dbReference type="PROSITE-ProRule" id="PRU10060"/>
    </source>
</evidence>
<dbReference type="Pfam" id="PF02927">
    <property type="entry name" value="CelD_N"/>
    <property type="match status" value="1"/>
</dbReference>
<organism evidence="10 11">
    <name type="scientific">Anaerobacillus alkaliphilus</name>
    <dbReference type="NCBI Taxonomy" id="1548597"/>
    <lineage>
        <taxon>Bacteria</taxon>
        <taxon>Bacillati</taxon>
        <taxon>Bacillota</taxon>
        <taxon>Bacilli</taxon>
        <taxon>Bacillales</taxon>
        <taxon>Bacillaceae</taxon>
        <taxon>Anaerobacillus</taxon>
    </lineage>
</organism>
<comment type="caution">
    <text evidence="10">The sequence shown here is derived from an EMBL/GenBank/DDBJ whole genome shotgun (WGS) entry which is preliminary data.</text>
</comment>
<dbReference type="InterPro" id="IPR008928">
    <property type="entry name" value="6-hairpin_glycosidase_sf"/>
</dbReference>
<evidence type="ECO:0000256" key="7">
    <source>
        <dbReference type="RuleBase" id="RU361166"/>
    </source>
</evidence>
<dbReference type="PROSITE" id="PS00698">
    <property type="entry name" value="GH9_3"/>
    <property type="match status" value="1"/>
</dbReference>
<dbReference type="InterPro" id="IPR001701">
    <property type="entry name" value="Glyco_hydro_9"/>
</dbReference>
<dbReference type="InterPro" id="IPR033126">
    <property type="entry name" value="Glyco_hydro_9_Asp/Glu_AS"/>
</dbReference>
<dbReference type="InterPro" id="IPR014756">
    <property type="entry name" value="Ig_E-set"/>
</dbReference>
<evidence type="ECO:0000256" key="3">
    <source>
        <dbReference type="ARBA" id="ARBA00023277"/>
    </source>
</evidence>
<dbReference type="InterPro" id="IPR012341">
    <property type="entry name" value="6hp_glycosidase-like_sf"/>
</dbReference>
<keyword evidence="5 6" id="KW-0624">Polysaccharide degradation</keyword>
<dbReference type="Proteomes" id="UP000290649">
    <property type="component" value="Unassembled WGS sequence"/>
</dbReference>
<reference evidence="10 11" key="1">
    <citation type="journal article" date="2019" name="Int. J. Syst. Evol. Microbiol.">
        <title>Anaerobacillus alkaliphilus sp. nov., a novel alkaliphilic and moderately halophilic bacterium.</title>
        <authorList>
            <person name="Borsodi A.K."/>
            <person name="Aszalos J.M."/>
            <person name="Bihari P."/>
            <person name="Nagy I."/>
            <person name="Schumann P."/>
            <person name="Sproer C."/>
            <person name="Kovacs A.L."/>
            <person name="Boka K."/>
            <person name="Dobosy P."/>
            <person name="Ovari M."/>
            <person name="Szili-Kovacs T."/>
            <person name="Toth E."/>
        </authorList>
    </citation>
    <scope>NUCLEOTIDE SEQUENCE [LARGE SCALE GENOMIC DNA]</scope>
    <source>
        <strain evidence="10 11">B16-10</strain>
    </source>
</reference>
<comment type="similarity">
    <text evidence="1 6 7">Belongs to the glycosyl hydrolase 9 (cellulase E) family.</text>
</comment>